<dbReference type="PANTHER" id="PTHR42770">
    <property type="entry name" value="AMINO ACID TRANSPORTER-RELATED"/>
    <property type="match status" value="1"/>
</dbReference>
<protein>
    <submittedName>
        <fullName evidence="7">APC family permease</fullName>
    </submittedName>
</protein>
<dbReference type="PIRSF" id="PIRSF006060">
    <property type="entry name" value="AA_transporter"/>
    <property type="match status" value="1"/>
</dbReference>
<feature type="transmembrane region" description="Helical" evidence="6">
    <location>
        <begin position="213"/>
        <end position="231"/>
    </location>
</feature>
<proteinExistence type="predicted"/>
<feature type="transmembrane region" description="Helical" evidence="6">
    <location>
        <begin position="21"/>
        <end position="45"/>
    </location>
</feature>
<dbReference type="InterPro" id="IPR002293">
    <property type="entry name" value="AA/rel_permease1"/>
</dbReference>
<dbReference type="GO" id="GO:0022857">
    <property type="term" value="F:transmembrane transporter activity"/>
    <property type="evidence" value="ECO:0007669"/>
    <property type="project" value="InterPro"/>
</dbReference>
<feature type="transmembrane region" description="Helical" evidence="6">
    <location>
        <begin position="173"/>
        <end position="193"/>
    </location>
</feature>
<evidence type="ECO:0000256" key="3">
    <source>
        <dbReference type="ARBA" id="ARBA00022692"/>
    </source>
</evidence>
<feature type="transmembrane region" description="Helical" evidence="6">
    <location>
        <begin position="349"/>
        <end position="368"/>
    </location>
</feature>
<evidence type="ECO:0000256" key="6">
    <source>
        <dbReference type="SAM" id="Phobius"/>
    </source>
</evidence>
<dbReference type="GO" id="GO:0005886">
    <property type="term" value="C:plasma membrane"/>
    <property type="evidence" value="ECO:0007669"/>
    <property type="project" value="UniProtKB-SubCell"/>
</dbReference>
<reference evidence="7 8" key="1">
    <citation type="submission" date="2019-07" db="EMBL/GenBank/DDBJ databases">
        <title>Allobacillus sp. nov. SKP isolated from shrimp paste of Euphausiacea.</title>
        <authorList>
            <person name="Kanchanasin P."/>
            <person name="Tanasupawat S."/>
            <person name="Shi W."/>
            <person name="Wu L."/>
            <person name="Ma J."/>
        </authorList>
    </citation>
    <scope>NUCLEOTIDE SEQUENCE [LARGE SCALE GENOMIC DNA]</scope>
    <source>
        <strain evidence="7 8">SKP4-8</strain>
    </source>
</reference>
<dbReference type="RefSeq" id="WP_144087978.1">
    <property type="nucleotide sequence ID" value="NZ_VMHE01000003.1"/>
</dbReference>
<evidence type="ECO:0000256" key="5">
    <source>
        <dbReference type="ARBA" id="ARBA00023136"/>
    </source>
</evidence>
<evidence type="ECO:0000313" key="7">
    <source>
        <dbReference type="EMBL" id="TSJ66817.1"/>
    </source>
</evidence>
<dbReference type="EMBL" id="VMHE01000003">
    <property type="protein sequence ID" value="TSJ66817.1"/>
    <property type="molecule type" value="Genomic_DNA"/>
</dbReference>
<evidence type="ECO:0000313" key="8">
    <source>
        <dbReference type="Proteomes" id="UP000316425"/>
    </source>
</evidence>
<keyword evidence="2" id="KW-1003">Cell membrane</keyword>
<dbReference type="Proteomes" id="UP000316425">
    <property type="component" value="Unassembled WGS sequence"/>
</dbReference>
<feature type="transmembrane region" description="Helical" evidence="6">
    <location>
        <begin position="102"/>
        <end position="127"/>
    </location>
</feature>
<dbReference type="Gene3D" id="1.20.1740.10">
    <property type="entry name" value="Amino acid/polyamine transporter I"/>
    <property type="match status" value="1"/>
</dbReference>
<dbReference type="PANTHER" id="PTHR42770:SF7">
    <property type="entry name" value="MEMBRANE PROTEIN"/>
    <property type="match status" value="1"/>
</dbReference>
<evidence type="ECO:0000256" key="1">
    <source>
        <dbReference type="ARBA" id="ARBA00004651"/>
    </source>
</evidence>
<feature type="transmembrane region" description="Helical" evidence="6">
    <location>
        <begin position="51"/>
        <end position="74"/>
    </location>
</feature>
<sequence>MSRKKVTTLEKRETLDRTLKPHWVWAVALGSSIGWGSFVMPATWMGQAGPAGVMIGLGIGALLMAIIAISYGVLIRNFPVSGGEFAYAFLGLNRTHAFISGWFLTLGYICIVALNATAFALMLKFIFPDFIQQGKLYEVAGWDVYITEILIVSTLIILFAVMNIRGSSLSGRMQFIFCLLLILAVVTVSSFMVGSPATSLSNLSPAFSPNISTIGAILTIVAIAPFAYVGFDNVPQAAEEFNFSSKKALTLIMLAIVFAWVIYALMIAATAVATPWIETSEAGYLWGTGTVVQEILGTWGLIILAIGLSMGIFTGLNGFMISSSRVLFAMSRGKVLPSIFSRLHKKHHTPHWGIIFTSIIVLIAPFFGRNVLGWVVDMSSVGVSIAYFYTCFTAFKILRWKDDGDVNAALEIVAPGKKSIAMLGMISSIGFLLLLLVPGSPAVLGKESFIALGVWIAVGLIFYLVKRKDLMSYKRKDLAYFILGKDQFDLKDSKDEEKEFTDGAV</sequence>
<dbReference type="InterPro" id="IPR050367">
    <property type="entry name" value="APC_superfamily"/>
</dbReference>
<feature type="transmembrane region" description="Helical" evidence="6">
    <location>
        <begin position="449"/>
        <end position="465"/>
    </location>
</feature>
<dbReference type="Pfam" id="PF13520">
    <property type="entry name" value="AA_permease_2"/>
    <property type="match status" value="1"/>
</dbReference>
<keyword evidence="3 6" id="KW-0812">Transmembrane</keyword>
<comment type="caution">
    <text evidence="7">The sequence shown here is derived from an EMBL/GenBank/DDBJ whole genome shotgun (WGS) entry which is preliminary data.</text>
</comment>
<comment type="subcellular location">
    <subcellularLocation>
        <location evidence="1">Cell membrane</location>
        <topology evidence="1">Multi-pass membrane protein</topology>
    </subcellularLocation>
</comment>
<dbReference type="OrthoDB" id="3181223at2"/>
<accession>A0A556PR02</accession>
<evidence type="ECO:0000256" key="2">
    <source>
        <dbReference type="ARBA" id="ARBA00022475"/>
    </source>
</evidence>
<feature type="transmembrane region" description="Helical" evidence="6">
    <location>
        <begin position="297"/>
        <end position="328"/>
    </location>
</feature>
<feature type="transmembrane region" description="Helical" evidence="6">
    <location>
        <begin position="251"/>
        <end position="277"/>
    </location>
</feature>
<feature type="transmembrane region" description="Helical" evidence="6">
    <location>
        <begin position="139"/>
        <end position="161"/>
    </location>
</feature>
<gene>
    <name evidence="7" type="ORF">FPQ13_03745</name>
</gene>
<name>A0A556PR02_9BACI</name>
<keyword evidence="8" id="KW-1185">Reference proteome</keyword>
<keyword evidence="5 6" id="KW-0472">Membrane</keyword>
<evidence type="ECO:0000256" key="4">
    <source>
        <dbReference type="ARBA" id="ARBA00022989"/>
    </source>
</evidence>
<keyword evidence="4 6" id="KW-1133">Transmembrane helix</keyword>
<feature type="transmembrane region" description="Helical" evidence="6">
    <location>
        <begin position="419"/>
        <end position="437"/>
    </location>
</feature>
<feature type="transmembrane region" description="Helical" evidence="6">
    <location>
        <begin position="374"/>
        <end position="398"/>
    </location>
</feature>
<organism evidence="7 8">
    <name type="scientific">Allobacillus salarius</name>
    <dbReference type="NCBI Taxonomy" id="1955272"/>
    <lineage>
        <taxon>Bacteria</taxon>
        <taxon>Bacillati</taxon>
        <taxon>Bacillota</taxon>
        <taxon>Bacilli</taxon>
        <taxon>Bacillales</taxon>
        <taxon>Bacillaceae</taxon>
        <taxon>Allobacillus</taxon>
    </lineage>
</organism>
<dbReference type="AlphaFoldDB" id="A0A556PR02"/>